<dbReference type="Gene3D" id="3.30.70.1860">
    <property type="entry name" value="Uncharacterised protein family Ycf54"/>
    <property type="match status" value="1"/>
</dbReference>
<dbReference type="PANTHER" id="PTHR35319">
    <property type="match status" value="1"/>
</dbReference>
<dbReference type="EMBL" id="CP003940">
    <property type="protein sequence ID" value="AFZ48252.1"/>
    <property type="molecule type" value="Genomic_DNA"/>
</dbReference>
<dbReference type="PATRIC" id="fig|292563.3.peg.2409"/>
<reference evidence="3" key="1">
    <citation type="journal article" date="2013" name="Proc. Natl. Acad. Sci. U.S.A.">
        <title>Improving the coverage of the cyanobacterial phylum using diversity-driven genome sequencing.</title>
        <authorList>
            <person name="Shih P.M."/>
            <person name="Wu D."/>
            <person name="Latifi A."/>
            <person name="Axen S.D."/>
            <person name="Fewer D.P."/>
            <person name="Talla E."/>
            <person name="Calteau A."/>
            <person name="Cai F."/>
            <person name="Tandeau de Marsac N."/>
            <person name="Rippka R."/>
            <person name="Herdman M."/>
            <person name="Sivonen K."/>
            <person name="Coursin T."/>
            <person name="Laurent T."/>
            <person name="Goodwin L."/>
            <person name="Nolan M."/>
            <person name="Davenport K.W."/>
            <person name="Han C.S."/>
            <person name="Rubin E.M."/>
            <person name="Eisen J.A."/>
            <person name="Woyke T."/>
            <person name="Gugger M."/>
            <person name="Kerfeld C.A."/>
        </authorList>
    </citation>
    <scope>NUCLEOTIDE SEQUENCE [LARGE SCALE GENOMIC DNA]</scope>
    <source>
        <strain evidence="3">ATCC 29140 / PCC 7202</strain>
    </source>
</reference>
<organism evidence="2 3">
    <name type="scientific">Cyanobacterium stanieri (strain ATCC 29140 / PCC 7202)</name>
    <dbReference type="NCBI Taxonomy" id="292563"/>
    <lineage>
        <taxon>Bacteria</taxon>
        <taxon>Bacillati</taxon>
        <taxon>Cyanobacteriota</taxon>
        <taxon>Cyanophyceae</taxon>
        <taxon>Oscillatoriophycideae</taxon>
        <taxon>Chroococcales</taxon>
        <taxon>Geminocystaceae</taxon>
        <taxon>Cyanobacterium</taxon>
    </lineage>
</organism>
<dbReference type="Proteomes" id="UP000010483">
    <property type="component" value="Chromosome"/>
</dbReference>
<proteinExistence type="inferred from homology"/>
<sequence length="110" mass="12691">MTTYYYIAASEKFLTSDNENLHEVLDERHRFYKEQNKEIDFWFIKQPAFLEAPELADVKAKCPQPSAAVVSLDKEWITFLKLRLEYVLSGEFEAPSDSIPQPTASLVTSN</sequence>
<gene>
    <name evidence="2" type="ordered locus">Cyast_2304</name>
</gene>
<dbReference type="InterPro" id="IPR019616">
    <property type="entry name" value="Ycf54"/>
</dbReference>
<evidence type="ECO:0000313" key="3">
    <source>
        <dbReference type="Proteomes" id="UP000010483"/>
    </source>
</evidence>
<comment type="similarity">
    <text evidence="1">Belongs to the ycf54 family.</text>
</comment>
<dbReference type="eggNOG" id="ENOG50319CP">
    <property type="taxonomic scope" value="Bacteria"/>
</dbReference>
<name>K9YP73_CYASC</name>
<protein>
    <submittedName>
        <fullName evidence="2">Uncharacterized protein</fullName>
    </submittedName>
</protein>
<dbReference type="STRING" id="292563.Cyast_2304"/>
<evidence type="ECO:0000256" key="1">
    <source>
        <dbReference type="ARBA" id="ARBA00043978"/>
    </source>
</evidence>
<dbReference type="Pfam" id="PF10674">
    <property type="entry name" value="Ycf54"/>
    <property type="match status" value="1"/>
</dbReference>
<dbReference type="KEGG" id="csn:Cyast_2304"/>
<dbReference type="AlphaFoldDB" id="K9YP73"/>
<dbReference type="BioCyc" id="CSTA292563:G1353-2308-MONOMER"/>
<accession>K9YP73</accession>
<evidence type="ECO:0000313" key="2">
    <source>
        <dbReference type="EMBL" id="AFZ48252.1"/>
    </source>
</evidence>
<dbReference type="HOGENOM" id="CLU_2194210_0_0_3"/>
<keyword evidence="3" id="KW-1185">Reference proteome</keyword>
<dbReference type="InterPro" id="IPR038409">
    <property type="entry name" value="Ycf54-like_sf"/>
</dbReference>
<dbReference type="PANTHER" id="PTHR35319:SF2">
    <property type="entry name" value="YCF54"/>
    <property type="match status" value="1"/>
</dbReference>